<dbReference type="GeneID" id="5853243"/>
<dbReference type="VEuPathDB" id="FungiDB:MGL_3931"/>
<dbReference type="Proteomes" id="UP000008837">
    <property type="component" value="Unassembled WGS sequence"/>
</dbReference>
<accession>A8QBQ2</accession>
<dbReference type="SUPFAM" id="SSF52833">
    <property type="entry name" value="Thioredoxin-like"/>
    <property type="match status" value="1"/>
</dbReference>
<sequence>MQKHNLPYRLLCDPKRFLIGALTGTKSSTRRSHFVVDQNGKLTLSSVGVKPGEVRLITRTGN</sequence>
<proteinExistence type="predicted"/>
<dbReference type="RefSeq" id="XP_001728937.1">
    <property type="nucleotide sequence ID" value="XM_001728885.1"/>
</dbReference>
<dbReference type="InParanoid" id="A8QBQ2"/>
<evidence type="ECO:0000313" key="2">
    <source>
        <dbReference type="Proteomes" id="UP000008837"/>
    </source>
</evidence>
<dbReference type="Gene3D" id="3.40.30.10">
    <property type="entry name" value="Glutaredoxin"/>
    <property type="match status" value="1"/>
</dbReference>
<protein>
    <submittedName>
        <fullName evidence="1">Uncharacterized protein</fullName>
    </submittedName>
</protein>
<dbReference type="AlphaFoldDB" id="A8QBQ2"/>
<dbReference type="KEGG" id="mgl:MGL_3931"/>
<keyword evidence="2" id="KW-1185">Reference proteome</keyword>
<name>A8QBQ2_MALGO</name>
<evidence type="ECO:0000313" key="1">
    <source>
        <dbReference type="EMBL" id="EDP41723.1"/>
    </source>
</evidence>
<gene>
    <name evidence="1" type="ORF">MGL_3931</name>
</gene>
<organism evidence="1 2">
    <name type="scientific">Malassezia globosa (strain ATCC MYA-4612 / CBS 7966)</name>
    <name type="common">Dandruff-associated fungus</name>
    <dbReference type="NCBI Taxonomy" id="425265"/>
    <lineage>
        <taxon>Eukaryota</taxon>
        <taxon>Fungi</taxon>
        <taxon>Dikarya</taxon>
        <taxon>Basidiomycota</taxon>
        <taxon>Ustilaginomycotina</taxon>
        <taxon>Malasseziomycetes</taxon>
        <taxon>Malasseziales</taxon>
        <taxon>Malasseziaceae</taxon>
        <taxon>Malassezia</taxon>
    </lineage>
</organism>
<reference evidence="1 2" key="1">
    <citation type="journal article" date="2007" name="Proc. Natl. Acad. Sci. U.S.A.">
        <title>Dandruff-associated Malassezia genomes reveal convergent and divergent virulence traits shared with plant and human fungal pathogens.</title>
        <authorList>
            <person name="Xu J."/>
            <person name="Saunders C.W."/>
            <person name="Hu P."/>
            <person name="Grant R.A."/>
            <person name="Boekhout T."/>
            <person name="Kuramae E.E."/>
            <person name="Kronstad J.W."/>
            <person name="Deangelis Y.M."/>
            <person name="Reeder N.L."/>
            <person name="Johnstone K.R."/>
            <person name="Leland M."/>
            <person name="Fieno A.M."/>
            <person name="Begley W.M."/>
            <person name="Sun Y."/>
            <person name="Lacey M.P."/>
            <person name="Chaudhary T."/>
            <person name="Keough T."/>
            <person name="Chu L."/>
            <person name="Sears R."/>
            <person name="Yuan B."/>
            <person name="Dawson T.L.Jr."/>
        </authorList>
    </citation>
    <scope>NUCLEOTIDE SEQUENCE [LARGE SCALE GENOMIC DNA]</scope>
    <source>
        <strain evidence="2">ATCC MYA-4612 / CBS 7966</strain>
    </source>
</reference>
<dbReference type="OrthoDB" id="338622at2759"/>
<dbReference type="EMBL" id="AAYY01000016">
    <property type="protein sequence ID" value="EDP41723.1"/>
    <property type="molecule type" value="Genomic_DNA"/>
</dbReference>
<dbReference type="InterPro" id="IPR036249">
    <property type="entry name" value="Thioredoxin-like_sf"/>
</dbReference>
<comment type="caution">
    <text evidence="1">The sequence shown here is derived from an EMBL/GenBank/DDBJ whole genome shotgun (WGS) entry which is preliminary data.</text>
</comment>
<dbReference type="STRING" id="425265.A8QBQ2"/>